<name>A0A1I5QIV7_9PSEU</name>
<evidence type="ECO:0000313" key="4">
    <source>
        <dbReference type="Proteomes" id="UP000198727"/>
    </source>
</evidence>
<dbReference type="Proteomes" id="UP000198727">
    <property type="component" value="Unassembled WGS sequence"/>
</dbReference>
<feature type="transmembrane region" description="Helical" evidence="2">
    <location>
        <begin position="16"/>
        <end position="38"/>
    </location>
</feature>
<reference evidence="4" key="1">
    <citation type="submission" date="2016-10" db="EMBL/GenBank/DDBJ databases">
        <authorList>
            <person name="Varghese N."/>
            <person name="Submissions S."/>
        </authorList>
    </citation>
    <scope>NUCLEOTIDE SEQUENCE [LARGE SCALE GENOMIC DNA]</scope>
    <source>
        <strain evidence="4">CGMCC 4.5579</strain>
    </source>
</reference>
<dbReference type="InterPro" id="IPR036259">
    <property type="entry name" value="MFS_trans_sf"/>
</dbReference>
<sequence length="170" mass="18719">MGTFAAGQLYQARDGWQWACLGAAALLLLGALAVRVAVRRVGVSEYPVEPPEPAAEHTADQDPKPLPREPESPPGDTPTRSSESGDARNARNVRNWVGHCVLFVVGQGALAVFGYSWPVEAVFGGPHEAEWIWNSSGHWLLNVSRVWTLIWLVDTVWTWGAVLLTRRARR</sequence>
<feature type="region of interest" description="Disordered" evidence="1">
    <location>
        <begin position="47"/>
        <end position="88"/>
    </location>
</feature>
<evidence type="ECO:0000256" key="1">
    <source>
        <dbReference type="SAM" id="MobiDB-lite"/>
    </source>
</evidence>
<evidence type="ECO:0000313" key="3">
    <source>
        <dbReference type="EMBL" id="SFP46037.1"/>
    </source>
</evidence>
<evidence type="ECO:0000256" key="2">
    <source>
        <dbReference type="SAM" id="Phobius"/>
    </source>
</evidence>
<keyword evidence="2" id="KW-0472">Membrane</keyword>
<dbReference type="EMBL" id="FOWW01000002">
    <property type="protein sequence ID" value="SFP46037.1"/>
    <property type="molecule type" value="Genomic_DNA"/>
</dbReference>
<keyword evidence="4" id="KW-1185">Reference proteome</keyword>
<organism evidence="3 4">
    <name type="scientific">Amycolatopsis arida</name>
    <dbReference type="NCBI Taxonomy" id="587909"/>
    <lineage>
        <taxon>Bacteria</taxon>
        <taxon>Bacillati</taxon>
        <taxon>Actinomycetota</taxon>
        <taxon>Actinomycetes</taxon>
        <taxon>Pseudonocardiales</taxon>
        <taxon>Pseudonocardiaceae</taxon>
        <taxon>Amycolatopsis</taxon>
    </lineage>
</organism>
<dbReference type="AlphaFoldDB" id="A0A1I5QIV7"/>
<protein>
    <submittedName>
        <fullName evidence="3">Uncharacterized protein</fullName>
    </submittedName>
</protein>
<keyword evidence="2" id="KW-0812">Transmembrane</keyword>
<feature type="transmembrane region" description="Helical" evidence="2">
    <location>
        <begin position="96"/>
        <end position="117"/>
    </location>
</feature>
<dbReference type="STRING" id="587909.SAMN05421810_102651"/>
<proteinExistence type="predicted"/>
<gene>
    <name evidence="3" type="ORF">SAMN05421810_102651</name>
</gene>
<accession>A0A1I5QIV7</accession>
<feature type="transmembrane region" description="Helical" evidence="2">
    <location>
        <begin position="146"/>
        <end position="165"/>
    </location>
</feature>
<dbReference type="SUPFAM" id="SSF103473">
    <property type="entry name" value="MFS general substrate transporter"/>
    <property type="match status" value="1"/>
</dbReference>
<feature type="compositionally biased region" description="Basic and acidic residues" evidence="1">
    <location>
        <begin position="54"/>
        <end position="71"/>
    </location>
</feature>
<keyword evidence="2" id="KW-1133">Transmembrane helix</keyword>